<dbReference type="Proteomes" id="UP000318384">
    <property type="component" value="Chromosome"/>
</dbReference>
<keyword evidence="2" id="KW-1185">Reference proteome</keyword>
<protein>
    <submittedName>
        <fullName evidence="1">Uncharacterized protein</fullName>
    </submittedName>
</protein>
<proteinExistence type="predicted"/>
<gene>
    <name evidence="1" type="ORF">V202x_06950</name>
</gene>
<evidence type="ECO:0000313" key="2">
    <source>
        <dbReference type="Proteomes" id="UP000318384"/>
    </source>
</evidence>
<name>A0A517WQ19_9PLAN</name>
<sequence length="92" mass="10132">MTGQLQGTLFGRPVELNATGRELLLQVANLKSAWRLGRCATMSMLPLLRLLKRHGIVLRVCIGSRLTVKVLPRPSFALRVLAPALHFNSTGE</sequence>
<organism evidence="1 2">
    <name type="scientific">Gimesia aquarii</name>
    <dbReference type="NCBI Taxonomy" id="2527964"/>
    <lineage>
        <taxon>Bacteria</taxon>
        <taxon>Pseudomonadati</taxon>
        <taxon>Planctomycetota</taxon>
        <taxon>Planctomycetia</taxon>
        <taxon>Planctomycetales</taxon>
        <taxon>Planctomycetaceae</taxon>
        <taxon>Gimesia</taxon>
    </lineage>
</organism>
<evidence type="ECO:0000313" key="1">
    <source>
        <dbReference type="EMBL" id="QDU07343.1"/>
    </source>
</evidence>
<dbReference type="AlphaFoldDB" id="A0A517WQ19"/>
<dbReference type="EMBL" id="CP037422">
    <property type="protein sequence ID" value="QDU07343.1"/>
    <property type="molecule type" value="Genomic_DNA"/>
</dbReference>
<accession>A0A517WQ19</accession>
<reference evidence="1 2" key="1">
    <citation type="submission" date="2019-03" db="EMBL/GenBank/DDBJ databases">
        <title>Deep-cultivation of Planctomycetes and their phenomic and genomic characterization uncovers novel biology.</title>
        <authorList>
            <person name="Wiegand S."/>
            <person name="Jogler M."/>
            <person name="Boedeker C."/>
            <person name="Pinto D."/>
            <person name="Vollmers J."/>
            <person name="Rivas-Marin E."/>
            <person name="Kohn T."/>
            <person name="Peeters S.H."/>
            <person name="Heuer A."/>
            <person name="Rast P."/>
            <person name="Oberbeckmann S."/>
            <person name="Bunk B."/>
            <person name="Jeske O."/>
            <person name="Meyerdierks A."/>
            <person name="Storesund J.E."/>
            <person name="Kallscheuer N."/>
            <person name="Luecker S."/>
            <person name="Lage O.M."/>
            <person name="Pohl T."/>
            <person name="Merkel B.J."/>
            <person name="Hornburger P."/>
            <person name="Mueller R.-W."/>
            <person name="Bruemmer F."/>
            <person name="Labrenz M."/>
            <person name="Spormann A.M."/>
            <person name="Op den Camp H."/>
            <person name="Overmann J."/>
            <person name="Amann R."/>
            <person name="Jetten M.S.M."/>
            <person name="Mascher T."/>
            <person name="Medema M.H."/>
            <person name="Devos D.P."/>
            <person name="Kaster A.-K."/>
            <person name="Ovreas L."/>
            <person name="Rohde M."/>
            <person name="Galperin M.Y."/>
            <person name="Jogler C."/>
        </authorList>
    </citation>
    <scope>NUCLEOTIDE SEQUENCE [LARGE SCALE GENOMIC DNA]</scope>
    <source>
        <strain evidence="1 2">V202</strain>
    </source>
</reference>